<protein>
    <submittedName>
        <fullName evidence="1">Uncharacterized protein</fullName>
    </submittedName>
</protein>
<dbReference type="RefSeq" id="WP_220557414.1">
    <property type="nucleotide sequence ID" value="NZ_CP071586.1"/>
</dbReference>
<proteinExistence type="predicted"/>
<name>A0ABX8YRQ7_9PSED</name>
<evidence type="ECO:0000313" key="1">
    <source>
        <dbReference type="EMBL" id="QYY82465.1"/>
    </source>
</evidence>
<accession>A0ABX8YRQ7</accession>
<evidence type="ECO:0000313" key="2">
    <source>
        <dbReference type="Proteomes" id="UP000824588"/>
    </source>
</evidence>
<keyword evidence="2" id="KW-1185">Reference proteome</keyword>
<sequence>MTKTIKDEAELKNMLVSLMVQATKDDNSANQTFEEQATYIFNVKPGQQDPRFEMPPRLYINKYLLTARVKACGALTPISLDKYIEDFHFGGTHSSTIDTEKEVVTTHNSSTMMCRIFISLEILNTYQVAR</sequence>
<dbReference type="Proteomes" id="UP000824588">
    <property type="component" value="Chromosome"/>
</dbReference>
<dbReference type="EMBL" id="CP071586">
    <property type="protein sequence ID" value="QYY82465.1"/>
    <property type="molecule type" value="Genomic_DNA"/>
</dbReference>
<gene>
    <name evidence="1" type="ORF">J0G10_03145</name>
</gene>
<organism evidence="1 2">
    <name type="scientific">Pseudomonas germanica</name>
    <dbReference type="NCBI Taxonomy" id="2815720"/>
    <lineage>
        <taxon>Bacteria</taxon>
        <taxon>Pseudomonadati</taxon>
        <taxon>Pseudomonadota</taxon>
        <taxon>Gammaproteobacteria</taxon>
        <taxon>Pseudomonadales</taxon>
        <taxon>Pseudomonadaceae</taxon>
        <taxon>Pseudomonas</taxon>
    </lineage>
</organism>
<reference evidence="1 2" key="1">
    <citation type="journal article" date="2022" name="Int. J. Syst. Evol. Microbiol.">
        <title>Pseudomonas germanica sp. nov., isolated from Iris germanica rhizomes.</title>
        <authorList>
            <person name="Atanasov K.E."/>
            <person name="Galbis D.M."/>
            <person name="Gallego J."/>
            <person name="Serpico A."/>
            <person name="Bosch M."/>
            <person name="Altabella T."/>
            <person name="Ferrer A."/>
        </authorList>
    </citation>
    <scope>NUCLEOTIDE SEQUENCE [LARGE SCALE GENOMIC DNA]</scope>
    <source>
        <strain evidence="1 2">FIT28</strain>
    </source>
</reference>